<comment type="function">
    <text evidence="8">Digests double-stranded RNA. Involved in the processing of primary rRNA transcript to yield the immediate precursors to the large and small rRNAs (23S and 16S). Processes some mRNAs, and tRNAs when they are encoded in the rRNA operon. Processes pre-crRNA and tracrRNA of type II CRISPR loci if present in the organism.</text>
</comment>
<keyword evidence="7 8" id="KW-0694">RNA-binding</keyword>
<dbReference type="PROSITE" id="PS50142">
    <property type="entry name" value="RNASE_3_2"/>
    <property type="match status" value="1"/>
</dbReference>
<feature type="binding site" evidence="8">
    <location>
        <position position="115"/>
    </location>
    <ligand>
        <name>Mg(2+)</name>
        <dbReference type="ChEBI" id="CHEBI:18420"/>
    </ligand>
</feature>
<dbReference type="Gene3D" id="1.10.1520.10">
    <property type="entry name" value="Ribonuclease III domain"/>
    <property type="match status" value="1"/>
</dbReference>
<keyword evidence="3 8" id="KW-0507">mRNA processing</keyword>
<dbReference type="Gene3D" id="3.30.160.20">
    <property type="match status" value="1"/>
</dbReference>
<dbReference type="InterPro" id="IPR000999">
    <property type="entry name" value="RNase_III_dom"/>
</dbReference>
<accession>W6TS54</accession>
<dbReference type="PROSITE" id="PS00517">
    <property type="entry name" value="RNASE_3_1"/>
    <property type="match status" value="1"/>
</dbReference>
<dbReference type="GO" id="GO:0004525">
    <property type="term" value="F:ribonuclease III activity"/>
    <property type="evidence" value="ECO:0007669"/>
    <property type="project" value="UniProtKB-UniRule"/>
</dbReference>
<dbReference type="PROSITE" id="PS50137">
    <property type="entry name" value="DS_RBD"/>
    <property type="match status" value="1"/>
</dbReference>
<sequence>MSIKIEAYKAFQDRIGYTFENPQWLKKALTHSSAGGQDFERLEYLGDRLLSCVVTLWIFSTYSQDREGAMTKRLAYLVSGPRIYQVALDLGISDVLHIDKRQDASQPRLIIDACEALIAAIMLDSNDFLTLERCIHRWWKDLFLKSQTLPLEAKSVLQEWTQGNGFGLPVYKVLCTAGPYHKPVFEVQVCVAGEHTFQALGGSKKEAEQKAAQYALNALAKDIAPQAYYSGEMP</sequence>
<dbReference type="SMART" id="SM00535">
    <property type="entry name" value="RIBOc"/>
    <property type="match status" value="1"/>
</dbReference>
<dbReference type="GO" id="GO:0005737">
    <property type="term" value="C:cytoplasm"/>
    <property type="evidence" value="ECO:0007669"/>
    <property type="project" value="UniProtKB-SubCell"/>
</dbReference>
<protein>
    <recommendedName>
        <fullName evidence="8">Ribonuclease 3</fullName>
        <ecNumber evidence="8">3.1.26.3</ecNumber>
    </recommendedName>
    <alternativeName>
        <fullName evidence="8">Ribonuclease III</fullName>
        <shortName evidence="8">RNase III</shortName>
    </alternativeName>
</protein>
<feature type="domain" description="RNase III" evidence="10">
    <location>
        <begin position="8"/>
        <end position="126"/>
    </location>
</feature>
<comment type="catalytic activity">
    <reaction evidence="1 8">
        <text>Endonucleolytic cleavage to 5'-phosphomonoester.</text>
        <dbReference type="EC" id="3.1.26.3"/>
    </reaction>
</comment>
<comment type="similarity">
    <text evidence="2">Belongs to the ribonuclease III family.</text>
</comment>
<evidence type="ECO:0000256" key="5">
    <source>
        <dbReference type="ARBA" id="ARBA00022759"/>
    </source>
</evidence>
<evidence type="ECO:0000313" key="12">
    <source>
        <dbReference type="Proteomes" id="UP000019112"/>
    </source>
</evidence>
<reference evidence="11 12" key="1">
    <citation type="journal article" date="2014" name="FEMS Microbiol. Lett.">
        <title>Draft genome sequences of three Holospora species (Holospora obtusa, Holospora undulata, and Holospora elegans), endonuclear symbiotic bacteria of the ciliate Paramecium caudatum.</title>
        <authorList>
            <person name="Dohra H."/>
            <person name="Tanaka K."/>
            <person name="Suzuki T."/>
            <person name="Fujishima M."/>
            <person name="Suzuki H."/>
        </authorList>
    </citation>
    <scope>NUCLEOTIDE SEQUENCE [LARGE SCALE GENOMIC DNA]</scope>
    <source>
        <strain evidence="11 12">F1</strain>
    </source>
</reference>
<dbReference type="PANTHER" id="PTHR11207:SF0">
    <property type="entry name" value="RIBONUCLEASE 3"/>
    <property type="match status" value="1"/>
</dbReference>
<evidence type="ECO:0000259" key="10">
    <source>
        <dbReference type="PROSITE" id="PS50142"/>
    </source>
</evidence>
<feature type="binding site" evidence="8">
    <location>
        <position position="43"/>
    </location>
    <ligand>
        <name>Mg(2+)</name>
        <dbReference type="ChEBI" id="CHEBI:18420"/>
    </ligand>
</feature>
<keyword evidence="8" id="KW-0479">Metal-binding</keyword>
<keyword evidence="5 8" id="KW-0255">Endonuclease</keyword>
<comment type="caution">
    <text evidence="11">The sequence shown here is derived from an EMBL/GenBank/DDBJ whole genome shotgun (WGS) entry which is preliminary data.</text>
</comment>
<evidence type="ECO:0000256" key="4">
    <source>
        <dbReference type="ARBA" id="ARBA00022722"/>
    </source>
</evidence>
<keyword evidence="8" id="KW-0698">rRNA processing</keyword>
<dbReference type="GO" id="GO:0010468">
    <property type="term" value="P:regulation of gene expression"/>
    <property type="evidence" value="ECO:0007669"/>
    <property type="project" value="TreeGrafter"/>
</dbReference>
<keyword evidence="8" id="KW-0699">rRNA-binding</keyword>
<keyword evidence="4 8" id="KW-0540">Nuclease</keyword>
<comment type="subunit">
    <text evidence="8">Homodimer.</text>
</comment>
<keyword evidence="8" id="KW-0460">Magnesium</keyword>
<evidence type="ECO:0000256" key="6">
    <source>
        <dbReference type="ARBA" id="ARBA00022801"/>
    </source>
</evidence>
<dbReference type="GO" id="GO:0046872">
    <property type="term" value="F:metal ion binding"/>
    <property type="evidence" value="ECO:0007669"/>
    <property type="project" value="UniProtKB-KW"/>
</dbReference>
<dbReference type="InterPro" id="IPR014720">
    <property type="entry name" value="dsRBD_dom"/>
</dbReference>
<dbReference type="GO" id="GO:0006364">
    <property type="term" value="P:rRNA processing"/>
    <property type="evidence" value="ECO:0007669"/>
    <property type="project" value="UniProtKB-UniRule"/>
</dbReference>
<evidence type="ECO:0000256" key="7">
    <source>
        <dbReference type="ARBA" id="ARBA00022884"/>
    </source>
</evidence>
<dbReference type="InterPro" id="IPR036389">
    <property type="entry name" value="RNase_III_sf"/>
</dbReference>
<feature type="domain" description="DRBM" evidence="9">
    <location>
        <begin position="152"/>
        <end position="221"/>
    </location>
</feature>
<dbReference type="NCBIfam" id="TIGR02191">
    <property type="entry name" value="RNaseIII"/>
    <property type="match status" value="1"/>
</dbReference>
<dbReference type="SUPFAM" id="SSF54768">
    <property type="entry name" value="dsRNA-binding domain-like"/>
    <property type="match status" value="1"/>
</dbReference>
<evidence type="ECO:0000259" key="9">
    <source>
        <dbReference type="PROSITE" id="PS50137"/>
    </source>
</evidence>
<gene>
    <name evidence="8" type="primary">rnc</name>
    <name evidence="11" type="ORF">P618_201145</name>
</gene>
<keyword evidence="8" id="KW-0819">tRNA processing</keyword>
<dbReference type="Pfam" id="PF00035">
    <property type="entry name" value="dsrm"/>
    <property type="match status" value="1"/>
</dbReference>
<name>W6TS54_HOLOB</name>
<dbReference type="SMART" id="SM00358">
    <property type="entry name" value="DSRM"/>
    <property type="match status" value="1"/>
</dbReference>
<dbReference type="RefSeq" id="WP_021827920.1">
    <property type="nucleotide sequence ID" value="NZ_AWTR02000090.1"/>
</dbReference>
<dbReference type="GO" id="GO:0008033">
    <property type="term" value="P:tRNA processing"/>
    <property type="evidence" value="ECO:0007669"/>
    <property type="project" value="UniProtKB-KW"/>
</dbReference>
<dbReference type="SUPFAM" id="SSF69065">
    <property type="entry name" value="RNase III domain-like"/>
    <property type="match status" value="1"/>
</dbReference>
<comment type="subcellular location">
    <subcellularLocation>
        <location evidence="8">Cytoplasm</location>
    </subcellularLocation>
</comment>
<dbReference type="AlphaFoldDB" id="W6TS54"/>
<dbReference type="GO" id="GO:0003725">
    <property type="term" value="F:double-stranded RNA binding"/>
    <property type="evidence" value="ECO:0007669"/>
    <property type="project" value="TreeGrafter"/>
</dbReference>
<dbReference type="Proteomes" id="UP000019112">
    <property type="component" value="Unassembled WGS sequence"/>
</dbReference>
<keyword evidence="12" id="KW-1185">Reference proteome</keyword>
<proteinExistence type="inferred from homology"/>
<feature type="active site" evidence="8">
    <location>
        <position position="47"/>
    </location>
</feature>
<dbReference type="PANTHER" id="PTHR11207">
    <property type="entry name" value="RIBONUCLEASE III"/>
    <property type="match status" value="1"/>
</dbReference>
<dbReference type="OrthoDB" id="9805026at2"/>
<evidence type="ECO:0000256" key="1">
    <source>
        <dbReference type="ARBA" id="ARBA00000109"/>
    </source>
</evidence>
<dbReference type="EC" id="3.1.26.3" evidence="8"/>
<evidence type="ECO:0000256" key="8">
    <source>
        <dbReference type="HAMAP-Rule" id="MF_00104"/>
    </source>
</evidence>
<dbReference type="Pfam" id="PF14622">
    <property type="entry name" value="Ribonucleas_3_3"/>
    <property type="match status" value="1"/>
</dbReference>
<dbReference type="CDD" id="cd10845">
    <property type="entry name" value="DSRM_RNAse_III_family"/>
    <property type="match status" value="1"/>
</dbReference>
<dbReference type="EMBL" id="AWTR02000090">
    <property type="protein sequence ID" value="ETZ06687.1"/>
    <property type="molecule type" value="Genomic_DNA"/>
</dbReference>
<keyword evidence="6 8" id="KW-0378">Hydrolase</keyword>
<organism evidence="11 12">
    <name type="scientific">Holospora obtusa F1</name>
    <dbReference type="NCBI Taxonomy" id="1399147"/>
    <lineage>
        <taxon>Bacteria</taxon>
        <taxon>Pseudomonadati</taxon>
        <taxon>Pseudomonadota</taxon>
        <taxon>Alphaproteobacteria</taxon>
        <taxon>Holosporales</taxon>
        <taxon>Holosporaceae</taxon>
        <taxon>Holospora</taxon>
    </lineage>
</organism>
<feature type="binding site" evidence="8">
    <location>
        <position position="112"/>
    </location>
    <ligand>
        <name>Mg(2+)</name>
        <dbReference type="ChEBI" id="CHEBI:18420"/>
    </ligand>
</feature>
<comment type="cofactor">
    <cofactor evidence="8">
        <name>Mg(2+)</name>
        <dbReference type="ChEBI" id="CHEBI:18420"/>
    </cofactor>
</comment>
<evidence type="ECO:0000256" key="2">
    <source>
        <dbReference type="ARBA" id="ARBA00010183"/>
    </source>
</evidence>
<dbReference type="STRING" id="1399147.P618_201145"/>
<dbReference type="HAMAP" id="MF_00104">
    <property type="entry name" value="RNase_III"/>
    <property type="match status" value="1"/>
</dbReference>
<dbReference type="GO" id="GO:0019843">
    <property type="term" value="F:rRNA binding"/>
    <property type="evidence" value="ECO:0007669"/>
    <property type="project" value="UniProtKB-KW"/>
</dbReference>
<dbReference type="eggNOG" id="COG0571">
    <property type="taxonomic scope" value="Bacteria"/>
</dbReference>
<evidence type="ECO:0000313" key="11">
    <source>
        <dbReference type="EMBL" id="ETZ06687.1"/>
    </source>
</evidence>
<dbReference type="InterPro" id="IPR011907">
    <property type="entry name" value="RNase_III"/>
</dbReference>
<evidence type="ECO:0000256" key="3">
    <source>
        <dbReference type="ARBA" id="ARBA00022664"/>
    </source>
</evidence>
<dbReference type="CDD" id="cd00593">
    <property type="entry name" value="RIBOc"/>
    <property type="match status" value="1"/>
</dbReference>
<keyword evidence="8" id="KW-0963">Cytoplasm</keyword>
<feature type="active site" evidence="8">
    <location>
        <position position="115"/>
    </location>
</feature>
<dbReference type="GO" id="GO:0006397">
    <property type="term" value="P:mRNA processing"/>
    <property type="evidence" value="ECO:0007669"/>
    <property type="project" value="UniProtKB-UniRule"/>
</dbReference>